<evidence type="ECO:0000313" key="2">
    <source>
        <dbReference type="EMBL" id="GAA1094875.1"/>
    </source>
</evidence>
<dbReference type="Proteomes" id="UP001501581">
    <property type="component" value="Unassembled WGS sequence"/>
</dbReference>
<reference evidence="2 3" key="1">
    <citation type="journal article" date="2019" name="Int. J. Syst. Evol. Microbiol.">
        <title>The Global Catalogue of Microorganisms (GCM) 10K type strain sequencing project: providing services to taxonomists for standard genome sequencing and annotation.</title>
        <authorList>
            <consortium name="The Broad Institute Genomics Platform"/>
            <consortium name="The Broad Institute Genome Sequencing Center for Infectious Disease"/>
            <person name="Wu L."/>
            <person name="Ma J."/>
        </authorList>
    </citation>
    <scope>NUCLEOTIDE SEQUENCE [LARGE SCALE GENOMIC DNA]</scope>
    <source>
        <strain evidence="2 3">JCM 13008</strain>
    </source>
</reference>
<proteinExistence type="predicted"/>
<accession>A0ABN1TN88</accession>
<evidence type="ECO:0000313" key="3">
    <source>
        <dbReference type="Proteomes" id="UP001501581"/>
    </source>
</evidence>
<feature type="region of interest" description="Disordered" evidence="1">
    <location>
        <begin position="1"/>
        <end position="26"/>
    </location>
</feature>
<sequence>MSRIEARTAAASRHPEDGGATSTGALSSVKVAAASWSALGRNRAVARSRAPSSGPWPGSEITSTGTRTEVQAPSAPAIERTVARKRIRGR</sequence>
<dbReference type="EMBL" id="BAAALG010000003">
    <property type="protein sequence ID" value="GAA1094875.1"/>
    <property type="molecule type" value="Genomic_DNA"/>
</dbReference>
<evidence type="ECO:0000256" key="1">
    <source>
        <dbReference type="SAM" id="MobiDB-lite"/>
    </source>
</evidence>
<protein>
    <submittedName>
        <fullName evidence="2">Uncharacterized protein</fullName>
    </submittedName>
</protein>
<keyword evidence="3" id="KW-1185">Reference proteome</keyword>
<gene>
    <name evidence="2" type="ORF">GCM10009668_08440</name>
</gene>
<organism evidence="2 3">
    <name type="scientific">Nocardioides dubius</name>
    <dbReference type="NCBI Taxonomy" id="317019"/>
    <lineage>
        <taxon>Bacteria</taxon>
        <taxon>Bacillati</taxon>
        <taxon>Actinomycetota</taxon>
        <taxon>Actinomycetes</taxon>
        <taxon>Propionibacteriales</taxon>
        <taxon>Nocardioidaceae</taxon>
        <taxon>Nocardioides</taxon>
    </lineage>
</organism>
<comment type="caution">
    <text evidence="2">The sequence shown here is derived from an EMBL/GenBank/DDBJ whole genome shotgun (WGS) entry which is preliminary data.</text>
</comment>
<name>A0ABN1TN88_9ACTN</name>
<feature type="region of interest" description="Disordered" evidence="1">
    <location>
        <begin position="40"/>
        <end position="90"/>
    </location>
</feature>
<feature type="compositionally biased region" description="Polar residues" evidence="1">
    <location>
        <begin position="60"/>
        <end position="71"/>
    </location>
</feature>